<evidence type="ECO:0000313" key="10">
    <source>
        <dbReference type="Proteomes" id="UP001407405"/>
    </source>
</evidence>
<dbReference type="InterPro" id="IPR038763">
    <property type="entry name" value="DHH_sf"/>
</dbReference>
<keyword evidence="3" id="KW-0540">Nuclease</keyword>
<dbReference type="InterPro" id="IPR003156">
    <property type="entry name" value="DHHA1_dom"/>
</dbReference>
<evidence type="ECO:0000259" key="6">
    <source>
        <dbReference type="Pfam" id="PF01368"/>
    </source>
</evidence>
<protein>
    <recommendedName>
        <fullName evidence="2">Single-stranded-DNA-specific exonuclease RecJ</fullName>
    </recommendedName>
</protein>
<evidence type="ECO:0000256" key="3">
    <source>
        <dbReference type="ARBA" id="ARBA00022722"/>
    </source>
</evidence>
<evidence type="ECO:0000259" key="7">
    <source>
        <dbReference type="Pfam" id="PF02272"/>
    </source>
</evidence>
<dbReference type="NCBIfam" id="TIGR00644">
    <property type="entry name" value="recJ"/>
    <property type="match status" value="1"/>
</dbReference>
<keyword evidence="5 9" id="KW-0269">Exonuclease</keyword>
<sequence>MKACYETKWISANHHELGELPGRFHPVIEKILMSRGVKEAAQMEEFLSESPQLTHDPFQMKGMDKAVTLIIDALNKKQKIVFYGDYDVDGMTSVALLLDFFYPMTSNIEFYIPLREEEGYGLNQEALLEIKEDYQADLVVTVDCGISAVDETEYAKKIGLKLIITDHHMPGDQLPDTVVVNPKQPDCDYPFKELSGCGVAFKLAQALQKRLHIPKTRLTNLLDLVALATVCDVVPLRDENRTMVKYGIQRMRTTQRPGFQALLEVLSIPKDQIGVRELGFRIGPHFNASGRIDDARMGVQLLVTRKRQTALMLAERLRYLNDKRRKIQEMGIDICHQLVVDKFHQHSFLVVDSEELHEGVIGIIAGRLRDAFYRPTLVLTPAKEKGVYTGSGRSVEGFHLFNELKPASHLMERFGGHANACGLKIRQENIHQLRDYLQQRVLKVQEQMPDLLLKKIKVTDHIWPEDLTEEFIETMKRLEPYGMGNEKPYFLMKNIQIGADSHINFMGEEGQHLKISQFMQAGKKNISNIEIISFGISDEHRKLCSKPDAPYDLVFFPQVNEFRGNRRIQMLMLDVKQAVKYPDKA</sequence>
<dbReference type="RefSeq" id="WP_343186339.1">
    <property type="nucleotide sequence ID" value="NZ_JBCITM010000011.1"/>
</dbReference>
<keyword evidence="4" id="KW-0378">Hydrolase</keyword>
<organism evidence="9 10">
    <name type="scientific">Anoxynatronum sibiricum</name>
    <dbReference type="NCBI Taxonomy" id="210623"/>
    <lineage>
        <taxon>Bacteria</taxon>
        <taxon>Bacillati</taxon>
        <taxon>Bacillota</taxon>
        <taxon>Clostridia</taxon>
        <taxon>Eubacteriales</taxon>
        <taxon>Clostridiaceae</taxon>
        <taxon>Anoxynatronum</taxon>
    </lineage>
</organism>
<evidence type="ECO:0000259" key="8">
    <source>
        <dbReference type="Pfam" id="PF17768"/>
    </source>
</evidence>
<dbReference type="Gene3D" id="3.10.310.30">
    <property type="match status" value="1"/>
</dbReference>
<evidence type="ECO:0000256" key="1">
    <source>
        <dbReference type="ARBA" id="ARBA00005915"/>
    </source>
</evidence>
<evidence type="ECO:0000256" key="2">
    <source>
        <dbReference type="ARBA" id="ARBA00019841"/>
    </source>
</evidence>
<feature type="domain" description="RecJ OB" evidence="8">
    <location>
        <begin position="464"/>
        <end position="572"/>
    </location>
</feature>
<name>A0ABU9VVY5_9CLOT</name>
<dbReference type="Pfam" id="PF17768">
    <property type="entry name" value="RecJ_OB"/>
    <property type="match status" value="1"/>
</dbReference>
<evidence type="ECO:0000313" key="9">
    <source>
        <dbReference type="EMBL" id="MEN1761020.1"/>
    </source>
</evidence>
<proteinExistence type="inferred from homology"/>
<dbReference type="InterPro" id="IPR051673">
    <property type="entry name" value="SSDNA_exonuclease_RecJ"/>
</dbReference>
<keyword evidence="10" id="KW-1185">Reference proteome</keyword>
<feature type="domain" description="DDH" evidence="6">
    <location>
        <begin position="79"/>
        <end position="229"/>
    </location>
</feature>
<dbReference type="InterPro" id="IPR004610">
    <property type="entry name" value="RecJ"/>
</dbReference>
<dbReference type="SUPFAM" id="SSF64182">
    <property type="entry name" value="DHH phosphoesterases"/>
    <property type="match status" value="1"/>
</dbReference>
<dbReference type="PANTHER" id="PTHR30255:SF2">
    <property type="entry name" value="SINGLE-STRANDED-DNA-SPECIFIC EXONUCLEASE RECJ"/>
    <property type="match status" value="1"/>
</dbReference>
<dbReference type="InterPro" id="IPR041122">
    <property type="entry name" value="RecJ_OB"/>
</dbReference>
<dbReference type="Pfam" id="PF02272">
    <property type="entry name" value="DHHA1"/>
    <property type="match status" value="1"/>
</dbReference>
<feature type="domain" description="DHHA1" evidence="7">
    <location>
        <begin position="347"/>
        <end position="441"/>
    </location>
</feature>
<accession>A0ABU9VVY5</accession>
<dbReference type="PANTHER" id="PTHR30255">
    <property type="entry name" value="SINGLE-STRANDED-DNA-SPECIFIC EXONUCLEASE RECJ"/>
    <property type="match status" value="1"/>
</dbReference>
<reference evidence="9 10" key="1">
    <citation type="submission" date="2024-04" db="EMBL/GenBank/DDBJ databases">
        <title>Genome sequencing and metabolic network reconstruction of aminoacids and betaine degradation by Anoxynatronum sibiricum.</title>
        <authorList>
            <person name="Detkova E.N."/>
            <person name="Boltjanskaja Y.V."/>
            <person name="Mardanov A.V."/>
            <person name="Kevbrin V."/>
        </authorList>
    </citation>
    <scope>NUCLEOTIDE SEQUENCE [LARGE SCALE GENOMIC DNA]</scope>
    <source>
        <strain evidence="9 10">Z-7981</strain>
    </source>
</reference>
<comment type="caution">
    <text evidence="9">The sequence shown here is derived from an EMBL/GenBank/DDBJ whole genome shotgun (WGS) entry which is preliminary data.</text>
</comment>
<comment type="similarity">
    <text evidence="1">Belongs to the RecJ family.</text>
</comment>
<dbReference type="InterPro" id="IPR001667">
    <property type="entry name" value="DDH_dom"/>
</dbReference>
<dbReference type="Pfam" id="PF01368">
    <property type="entry name" value="DHH"/>
    <property type="match status" value="1"/>
</dbReference>
<evidence type="ECO:0000256" key="5">
    <source>
        <dbReference type="ARBA" id="ARBA00022839"/>
    </source>
</evidence>
<evidence type="ECO:0000256" key="4">
    <source>
        <dbReference type="ARBA" id="ARBA00022801"/>
    </source>
</evidence>
<dbReference type="Proteomes" id="UP001407405">
    <property type="component" value="Unassembled WGS sequence"/>
</dbReference>
<dbReference type="Gene3D" id="3.90.1640.30">
    <property type="match status" value="1"/>
</dbReference>
<dbReference type="EMBL" id="JBCITM010000011">
    <property type="protein sequence ID" value="MEN1761020.1"/>
    <property type="molecule type" value="Genomic_DNA"/>
</dbReference>
<dbReference type="GO" id="GO:0004527">
    <property type="term" value="F:exonuclease activity"/>
    <property type="evidence" value="ECO:0007669"/>
    <property type="project" value="UniProtKB-KW"/>
</dbReference>
<gene>
    <name evidence="9" type="primary">recJ</name>
    <name evidence="9" type="ORF">AAIG11_11070</name>
</gene>